<accession>A0A0E9WP94</accession>
<reference evidence="1" key="2">
    <citation type="journal article" date="2015" name="Fish Shellfish Immunol.">
        <title>Early steps in the European eel (Anguilla anguilla)-Vibrio vulnificus interaction in the gills: Role of the RtxA13 toxin.</title>
        <authorList>
            <person name="Callol A."/>
            <person name="Pajuelo D."/>
            <person name="Ebbesson L."/>
            <person name="Teles M."/>
            <person name="MacKenzie S."/>
            <person name="Amaro C."/>
        </authorList>
    </citation>
    <scope>NUCLEOTIDE SEQUENCE</scope>
</reference>
<protein>
    <submittedName>
        <fullName evidence="1">Uncharacterized protein</fullName>
    </submittedName>
</protein>
<organism evidence="1">
    <name type="scientific">Anguilla anguilla</name>
    <name type="common">European freshwater eel</name>
    <name type="synonym">Muraena anguilla</name>
    <dbReference type="NCBI Taxonomy" id="7936"/>
    <lineage>
        <taxon>Eukaryota</taxon>
        <taxon>Metazoa</taxon>
        <taxon>Chordata</taxon>
        <taxon>Craniata</taxon>
        <taxon>Vertebrata</taxon>
        <taxon>Euteleostomi</taxon>
        <taxon>Actinopterygii</taxon>
        <taxon>Neopterygii</taxon>
        <taxon>Teleostei</taxon>
        <taxon>Anguilliformes</taxon>
        <taxon>Anguillidae</taxon>
        <taxon>Anguilla</taxon>
    </lineage>
</organism>
<proteinExistence type="predicted"/>
<dbReference type="AlphaFoldDB" id="A0A0E9WP94"/>
<evidence type="ECO:0000313" key="1">
    <source>
        <dbReference type="EMBL" id="JAH91385.1"/>
    </source>
</evidence>
<sequence length="70" mass="8305">MFFPGCVKGQARYNPRINFVCYCSIYIFVKRACLVKLTKHAIALDNLIEQYLHFLYFVHFCSKPYIAFET</sequence>
<name>A0A0E9WP94_ANGAN</name>
<dbReference type="EMBL" id="GBXM01017192">
    <property type="protein sequence ID" value="JAH91385.1"/>
    <property type="molecule type" value="Transcribed_RNA"/>
</dbReference>
<reference evidence="1" key="1">
    <citation type="submission" date="2014-11" db="EMBL/GenBank/DDBJ databases">
        <authorList>
            <person name="Amaro Gonzalez C."/>
        </authorList>
    </citation>
    <scope>NUCLEOTIDE SEQUENCE</scope>
</reference>